<dbReference type="PANTHER" id="PTHR38463">
    <property type="entry name" value="STRESS RESPONSE PROTEIN YSNF"/>
    <property type="match status" value="1"/>
</dbReference>
<dbReference type="eggNOG" id="COG3861">
    <property type="taxonomic scope" value="Bacteria"/>
</dbReference>
<dbReference type="KEGG" id="ccb:Clocel_4288"/>
<reference evidence="2 3" key="1">
    <citation type="submission" date="2010-08" db="EMBL/GenBank/DDBJ databases">
        <title>Complete sequence of Clostridium cellulovorans 743B.</title>
        <authorList>
            <consortium name="US DOE Joint Genome Institute"/>
            <person name="Lucas S."/>
            <person name="Copeland A."/>
            <person name="Lapidus A."/>
            <person name="Cheng J.-F."/>
            <person name="Bruce D."/>
            <person name="Goodwin L."/>
            <person name="Pitluck S."/>
            <person name="Chertkov O."/>
            <person name="Detter J.C."/>
            <person name="Han C."/>
            <person name="Tapia R."/>
            <person name="Land M."/>
            <person name="Hauser L."/>
            <person name="Chang Y.-J."/>
            <person name="Jeffries C."/>
            <person name="Kyrpides N."/>
            <person name="Ivanova N."/>
            <person name="Mikhailova N."/>
            <person name="Hemme C.L."/>
            <person name="Woyke T."/>
        </authorList>
    </citation>
    <scope>NUCLEOTIDE SEQUENCE [LARGE SCALE GENOMIC DNA]</scope>
    <source>
        <strain evidence="3">ATCC 35296 / DSM 3052 / OCM 3 / 743B</strain>
    </source>
</reference>
<keyword evidence="3" id="KW-1185">Reference proteome</keyword>
<dbReference type="STRING" id="573061.Clocel_4288"/>
<dbReference type="InterPro" id="IPR052967">
    <property type="entry name" value="Stress_Response_Assoc"/>
</dbReference>
<dbReference type="AlphaFoldDB" id="D9SNF5"/>
<evidence type="ECO:0000313" key="3">
    <source>
        <dbReference type="Proteomes" id="UP000002730"/>
    </source>
</evidence>
<dbReference type="OrthoDB" id="1798989at2"/>
<dbReference type="Proteomes" id="UP000002730">
    <property type="component" value="Chromosome"/>
</dbReference>
<accession>D9SNF5</accession>
<name>D9SNF5_CLOC7</name>
<dbReference type="PANTHER" id="PTHR38463:SF1">
    <property type="entry name" value="STRESS RESPONSE PROTEIN YSNF"/>
    <property type="match status" value="1"/>
</dbReference>
<evidence type="ECO:0000313" key="2">
    <source>
        <dbReference type="EMBL" id="ADL53947.1"/>
    </source>
</evidence>
<protein>
    <recommendedName>
        <fullName evidence="1">DUF2382 domain-containing protein</fullName>
    </recommendedName>
</protein>
<feature type="domain" description="DUF2382" evidence="1">
    <location>
        <begin position="28"/>
        <end position="136"/>
    </location>
</feature>
<dbReference type="Pfam" id="PF09557">
    <property type="entry name" value="DUF2382"/>
    <property type="match status" value="1"/>
</dbReference>
<dbReference type="NCBIfam" id="TIGR02271">
    <property type="entry name" value="YsnF/AvaK domain"/>
    <property type="match status" value="1"/>
</dbReference>
<dbReference type="InterPro" id="IPR019060">
    <property type="entry name" value="DUF2382"/>
</dbReference>
<proteinExistence type="predicted"/>
<dbReference type="RefSeq" id="WP_010074301.1">
    <property type="nucleotide sequence ID" value="NC_014393.1"/>
</dbReference>
<dbReference type="EMBL" id="CP002160">
    <property type="protein sequence ID" value="ADL53947.1"/>
    <property type="molecule type" value="Genomic_DNA"/>
</dbReference>
<evidence type="ECO:0000259" key="1">
    <source>
        <dbReference type="Pfam" id="PF09557"/>
    </source>
</evidence>
<sequence>MSNNLISTNKQMDTSNINTSEDKSNITLKLKEEQLDVVKEWITIGEVNIYRHTFSEEKNFTIPINREELIIEKKNLGSPNPKNNYTQEEIIRIPLSEEQIEFSKHKVNLEDISLYIDTLQNTQHIEETLKKEQLKIKVLGSPKISDN</sequence>
<organism evidence="2 3">
    <name type="scientific">Clostridium cellulovorans (strain ATCC 35296 / DSM 3052 / OCM 3 / 743B)</name>
    <dbReference type="NCBI Taxonomy" id="573061"/>
    <lineage>
        <taxon>Bacteria</taxon>
        <taxon>Bacillati</taxon>
        <taxon>Bacillota</taxon>
        <taxon>Clostridia</taxon>
        <taxon>Eubacteriales</taxon>
        <taxon>Clostridiaceae</taxon>
        <taxon>Clostridium</taxon>
    </lineage>
</organism>
<dbReference type="HOGENOM" id="CLU_108392_1_0_9"/>
<gene>
    <name evidence="2" type="ordered locus">Clocel_4288</name>
</gene>